<dbReference type="Gene3D" id="1.20.5.440">
    <property type="entry name" value="ATP synthase delta/epsilon subunit, C-terminal domain"/>
    <property type="match status" value="1"/>
</dbReference>
<dbReference type="FunFam" id="2.60.15.10:FF:000001">
    <property type="entry name" value="ATP synthase epsilon chain"/>
    <property type="match status" value="1"/>
</dbReference>
<evidence type="ECO:0000256" key="13">
    <source>
        <dbReference type="ARBA" id="ARBA00030215"/>
    </source>
</evidence>
<dbReference type="AlphaFoldDB" id="G2LM94"/>
<accession>G2LM94</accession>
<reference evidence="18 19" key="1">
    <citation type="journal article" date="2011" name="PLoS Genet.">
        <title>Sequence conservation and functional constraint on intergenic spacers in reduced genomes of the obligate symbiont buchnera.</title>
        <authorList>
            <person name="Degnan P.H."/>
            <person name="Ochman H."/>
            <person name="Moran N.A."/>
        </authorList>
    </citation>
    <scope>NUCLEOTIDE SEQUENCE [LARGE SCALE GENOMIC DNA]</scope>
    <source>
        <strain evidence="18 19">Ak</strain>
    </source>
</reference>
<evidence type="ECO:0000256" key="15">
    <source>
        <dbReference type="HAMAP-Rule" id="MF_00530"/>
    </source>
</evidence>
<dbReference type="CDD" id="cd12152">
    <property type="entry name" value="F1-ATPase_delta"/>
    <property type="match status" value="1"/>
</dbReference>
<comment type="function">
    <text evidence="1 15">Produces ATP from ADP in the presence of a proton gradient across the membrane.</text>
</comment>
<dbReference type="GO" id="GO:0005524">
    <property type="term" value="F:ATP binding"/>
    <property type="evidence" value="ECO:0007669"/>
    <property type="project" value="UniProtKB-UniRule"/>
</dbReference>
<dbReference type="NCBIfam" id="NF001847">
    <property type="entry name" value="PRK00571.1-4"/>
    <property type="match status" value="1"/>
</dbReference>
<dbReference type="eggNOG" id="COG0355">
    <property type="taxonomic scope" value="Bacteria"/>
</dbReference>
<comment type="similarity">
    <text evidence="3 15 16">Belongs to the ATPase epsilon chain family.</text>
</comment>
<dbReference type="SUPFAM" id="SSF51344">
    <property type="entry name" value="Epsilon subunit of F1F0-ATP synthase N-terminal domain"/>
    <property type="match status" value="1"/>
</dbReference>
<comment type="subcellular location">
    <subcellularLocation>
        <location evidence="2 15">Cell membrane</location>
        <topology evidence="2 15">Peripheral membrane protein</topology>
    </subcellularLocation>
</comment>
<evidence type="ECO:0000256" key="5">
    <source>
        <dbReference type="ARBA" id="ARBA00014480"/>
    </source>
</evidence>
<dbReference type="EMBL" id="CP002645">
    <property type="protein sequence ID" value="AEO08382.1"/>
    <property type="molecule type" value="Genomic_DNA"/>
</dbReference>
<evidence type="ECO:0000256" key="12">
    <source>
        <dbReference type="ARBA" id="ARBA00023310"/>
    </source>
</evidence>
<dbReference type="Pfam" id="PF02823">
    <property type="entry name" value="ATP-synt_DE_N"/>
    <property type="match status" value="1"/>
</dbReference>
<dbReference type="KEGG" id="bak:BAKON_009"/>
<dbReference type="GO" id="GO:0005886">
    <property type="term" value="C:plasma membrane"/>
    <property type="evidence" value="ECO:0007669"/>
    <property type="project" value="UniProtKB-SubCell"/>
</dbReference>
<name>G2LM94_9GAMM</name>
<evidence type="ECO:0000256" key="7">
    <source>
        <dbReference type="ARBA" id="ARBA00022475"/>
    </source>
</evidence>
<dbReference type="InterPro" id="IPR001469">
    <property type="entry name" value="ATP_synth_F1_dsu/esu"/>
</dbReference>
<dbReference type="Gene3D" id="2.60.15.10">
    <property type="entry name" value="F0F1 ATP synthase delta/epsilon subunit, N-terminal"/>
    <property type="match status" value="1"/>
</dbReference>
<evidence type="ECO:0000256" key="16">
    <source>
        <dbReference type="RuleBase" id="RU003656"/>
    </source>
</evidence>
<evidence type="ECO:0000256" key="3">
    <source>
        <dbReference type="ARBA" id="ARBA00005712"/>
    </source>
</evidence>
<protein>
    <recommendedName>
        <fullName evidence="5 15">ATP synthase epsilon chain</fullName>
    </recommendedName>
    <alternativeName>
        <fullName evidence="14 15">ATP synthase F1 sector epsilon subunit</fullName>
    </alternativeName>
    <alternativeName>
        <fullName evidence="13 15">F-ATPase epsilon subunit</fullName>
    </alternativeName>
</protein>
<keyword evidence="8 15" id="KW-0375">Hydrogen ion transport</keyword>
<evidence type="ECO:0000313" key="19">
    <source>
        <dbReference type="Proteomes" id="UP000001269"/>
    </source>
</evidence>
<dbReference type="InterPro" id="IPR036794">
    <property type="entry name" value="ATP_F1_dsu/esu_C_sf"/>
</dbReference>
<evidence type="ECO:0000256" key="11">
    <source>
        <dbReference type="ARBA" id="ARBA00023196"/>
    </source>
</evidence>
<evidence type="ECO:0000313" key="18">
    <source>
        <dbReference type="EMBL" id="AEO08382.1"/>
    </source>
</evidence>
<evidence type="ECO:0000256" key="1">
    <source>
        <dbReference type="ARBA" id="ARBA00003543"/>
    </source>
</evidence>
<keyword evidence="7 15" id="KW-1003">Cell membrane</keyword>
<keyword evidence="12 15" id="KW-0066">ATP synthesis</keyword>
<dbReference type="STRING" id="1005090.BAKON_009"/>
<gene>
    <name evidence="15 18" type="primary">atpC</name>
    <name evidence="18" type="ORF">BAKON_009</name>
</gene>
<sequence length="138" mass="15623">MNFYLDVVSVKKRIFSGFVKKIRVSGSEGELGIYPGHVQLLSIIKPGIVYFVHKADKKEECIYISGGILEVQPSIVSILADIAIHAIDLDRSRILEAKKNAEEKIKNQNTKIKKDDILLKISQEIAKLRVLEIMDKFK</sequence>
<dbReference type="GO" id="GO:0046933">
    <property type="term" value="F:proton-transporting ATP synthase activity, rotational mechanism"/>
    <property type="evidence" value="ECO:0007669"/>
    <property type="project" value="UniProtKB-UniRule"/>
</dbReference>
<dbReference type="PANTHER" id="PTHR13822">
    <property type="entry name" value="ATP SYNTHASE DELTA/EPSILON CHAIN"/>
    <property type="match status" value="1"/>
</dbReference>
<evidence type="ECO:0000259" key="17">
    <source>
        <dbReference type="Pfam" id="PF02823"/>
    </source>
</evidence>
<comment type="subunit">
    <text evidence="4 15 16">F-type ATPases have 2 components, CF(1) - the catalytic core - and CF(0) - the membrane proton channel. CF(1) has five subunits: alpha(3), beta(3), gamma(1), delta(1), epsilon(1). CF(0) has three main subunits: a, b and c.</text>
</comment>
<dbReference type="HOGENOM" id="CLU_084338_2_0_6"/>
<evidence type="ECO:0000256" key="4">
    <source>
        <dbReference type="ARBA" id="ARBA00011648"/>
    </source>
</evidence>
<dbReference type="PATRIC" id="fig|1005090.4.peg.9"/>
<keyword evidence="9 15" id="KW-0406">Ion transport</keyword>
<dbReference type="SUPFAM" id="SSF46604">
    <property type="entry name" value="Epsilon subunit of F1F0-ATP synthase C-terminal domain"/>
    <property type="match status" value="1"/>
</dbReference>
<dbReference type="NCBIfam" id="TIGR01216">
    <property type="entry name" value="ATP_synt_epsi"/>
    <property type="match status" value="1"/>
</dbReference>
<dbReference type="InterPro" id="IPR020546">
    <property type="entry name" value="ATP_synth_F1_dsu/esu_N"/>
</dbReference>
<dbReference type="GO" id="GO:0045259">
    <property type="term" value="C:proton-transporting ATP synthase complex"/>
    <property type="evidence" value="ECO:0007669"/>
    <property type="project" value="UniProtKB-KW"/>
</dbReference>
<dbReference type="InterPro" id="IPR036771">
    <property type="entry name" value="ATPsynth_dsu/esu_N"/>
</dbReference>
<evidence type="ECO:0000256" key="2">
    <source>
        <dbReference type="ARBA" id="ARBA00004202"/>
    </source>
</evidence>
<keyword evidence="11 15" id="KW-0139">CF(1)</keyword>
<feature type="domain" description="ATP synthase F1 complex delta/epsilon subunit N-terminal" evidence="17">
    <location>
        <begin position="4"/>
        <end position="83"/>
    </location>
</feature>
<evidence type="ECO:0000256" key="14">
    <source>
        <dbReference type="ARBA" id="ARBA00031795"/>
    </source>
</evidence>
<evidence type="ECO:0000256" key="8">
    <source>
        <dbReference type="ARBA" id="ARBA00022781"/>
    </source>
</evidence>
<proteinExistence type="inferred from homology"/>
<organism evidence="18 19">
    <name type="scientific">Buchnera aphidicola str. Ak</name>
    <name type="common">Acyrthosiphon kondoi</name>
    <dbReference type="NCBI Taxonomy" id="1005090"/>
    <lineage>
        <taxon>Bacteria</taxon>
        <taxon>Pseudomonadati</taxon>
        <taxon>Pseudomonadota</taxon>
        <taxon>Gammaproteobacteria</taxon>
        <taxon>Enterobacterales</taxon>
        <taxon>Erwiniaceae</taxon>
        <taxon>Buchnera</taxon>
    </lineage>
</organism>
<keyword evidence="10 15" id="KW-0472">Membrane</keyword>
<dbReference type="PANTHER" id="PTHR13822:SF10">
    <property type="entry name" value="ATP SYNTHASE EPSILON CHAIN, CHLOROPLASTIC"/>
    <property type="match status" value="1"/>
</dbReference>
<keyword evidence="6 15" id="KW-0813">Transport</keyword>
<dbReference type="OrthoDB" id="9791445at2"/>
<dbReference type="Proteomes" id="UP000001269">
    <property type="component" value="Chromosome"/>
</dbReference>
<dbReference type="HAMAP" id="MF_00530">
    <property type="entry name" value="ATP_synth_epsil_bac"/>
    <property type="match status" value="1"/>
</dbReference>
<evidence type="ECO:0000256" key="9">
    <source>
        <dbReference type="ARBA" id="ARBA00023065"/>
    </source>
</evidence>
<evidence type="ECO:0000256" key="6">
    <source>
        <dbReference type="ARBA" id="ARBA00022448"/>
    </source>
</evidence>
<evidence type="ECO:0000256" key="10">
    <source>
        <dbReference type="ARBA" id="ARBA00023136"/>
    </source>
</evidence>